<protein>
    <submittedName>
        <fullName evidence="2">Uncharacterized protein</fullName>
    </submittedName>
</protein>
<feature type="transmembrane region" description="Helical" evidence="1">
    <location>
        <begin position="32"/>
        <end position="54"/>
    </location>
</feature>
<keyword evidence="1" id="KW-1133">Transmembrane helix</keyword>
<dbReference type="PROSITE" id="PS51257">
    <property type="entry name" value="PROKAR_LIPOPROTEIN"/>
    <property type="match status" value="1"/>
</dbReference>
<evidence type="ECO:0000256" key="1">
    <source>
        <dbReference type="SAM" id="Phobius"/>
    </source>
</evidence>
<sequence length="129" mass="14731">MREKKNFEFYILFSPSTGVLQSCVVRKLAVHLFFQVVFWGRGLLPCFSGVFAWAELYCPLSGVWAQCNLFLVALCGFCSLKCLLSTSCCLCRSNGRPWRLTLSSLTPPPSLAMTDSRLWRIRKNSWDHL</sequence>
<keyword evidence="1" id="KW-0812">Transmembrane</keyword>
<organism evidence="2">
    <name type="scientific">Ursus maritimus</name>
    <name type="common">Polar bear</name>
    <name type="synonym">Thalarctos maritimus</name>
    <dbReference type="NCBI Taxonomy" id="29073"/>
    <lineage>
        <taxon>Eukaryota</taxon>
        <taxon>Metazoa</taxon>
        <taxon>Chordata</taxon>
        <taxon>Craniata</taxon>
        <taxon>Vertebrata</taxon>
        <taxon>Euteleostomi</taxon>
        <taxon>Mammalia</taxon>
        <taxon>Eutheria</taxon>
        <taxon>Laurasiatheria</taxon>
        <taxon>Carnivora</taxon>
        <taxon>Caniformia</taxon>
        <taxon>Ursidae</taxon>
        <taxon>Ursus</taxon>
    </lineage>
</organism>
<proteinExistence type="predicted"/>
<reference evidence="2" key="1">
    <citation type="submission" date="2019-03" db="UniProtKB">
        <authorList>
            <consortium name="Ensembl"/>
        </authorList>
    </citation>
    <scope>IDENTIFICATION</scope>
</reference>
<evidence type="ECO:0000313" key="2">
    <source>
        <dbReference type="Ensembl" id="ENSUMAP00000030209"/>
    </source>
</evidence>
<feature type="transmembrane region" description="Helical" evidence="1">
    <location>
        <begin position="69"/>
        <end position="91"/>
    </location>
</feature>
<dbReference type="Ensembl" id="ENSUMAT00000035710.1">
    <property type="protein sequence ID" value="ENSUMAP00000030209.1"/>
    <property type="gene ID" value="ENSUMAG00000021878.1"/>
</dbReference>
<keyword evidence="1" id="KW-0472">Membrane</keyword>
<dbReference type="AlphaFoldDB" id="A0A452V9F1"/>
<accession>A0A452V9F1</accession>
<name>A0A452V9F1_URSMA</name>